<feature type="compositionally biased region" description="Basic and acidic residues" evidence="1">
    <location>
        <begin position="1"/>
        <end position="26"/>
    </location>
</feature>
<protein>
    <submittedName>
        <fullName evidence="2">Uncharacterized protein</fullName>
    </submittedName>
</protein>
<keyword evidence="3" id="KW-1185">Reference proteome</keyword>
<dbReference type="AlphaFoldDB" id="A0A8K0CBS3"/>
<accession>A0A8K0CBS3</accession>
<feature type="region of interest" description="Disordered" evidence="1">
    <location>
        <begin position="1"/>
        <end position="72"/>
    </location>
</feature>
<name>A0A8K0CBS3_IGNLU</name>
<comment type="caution">
    <text evidence="2">The sequence shown here is derived from an EMBL/GenBank/DDBJ whole genome shotgun (WGS) entry which is preliminary data.</text>
</comment>
<gene>
    <name evidence="2" type="ORF">ILUMI_23806</name>
</gene>
<dbReference type="Proteomes" id="UP000801492">
    <property type="component" value="Unassembled WGS sequence"/>
</dbReference>
<sequence length="72" mass="7912">MSSEGSDKLPAGEKPRVGDENDKIYFPDEVNTANKDKEKPEPTSMDNRNAIQTGLKDGYDRDAAGNPAAEWK</sequence>
<reference evidence="2" key="1">
    <citation type="submission" date="2019-08" db="EMBL/GenBank/DDBJ databases">
        <title>The genome of the North American firefly Photinus pyralis.</title>
        <authorList>
            <consortium name="Photinus pyralis genome working group"/>
            <person name="Fallon T.R."/>
            <person name="Sander Lower S.E."/>
            <person name="Weng J.-K."/>
        </authorList>
    </citation>
    <scope>NUCLEOTIDE SEQUENCE</scope>
    <source>
        <strain evidence="2">TRF0915ILg1</strain>
        <tissue evidence="2">Whole body</tissue>
    </source>
</reference>
<organism evidence="2 3">
    <name type="scientific">Ignelater luminosus</name>
    <name type="common">Cucubano</name>
    <name type="synonym">Pyrophorus luminosus</name>
    <dbReference type="NCBI Taxonomy" id="2038154"/>
    <lineage>
        <taxon>Eukaryota</taxon>
        <taxon>Metazoa</taxon>
        <taxon>Ecdysozoa</taxon>
        <taxon>Arthropoda</taxon>
        <taxon>Hexapoda</taxon>
        <taxon>Insecta</taxon>
        <taxon>Pterygota</taxon>
        <taxon>Neoptera</taxon>
        <taxon>Endopterygota</taxon>
        <taxon>Coleoptera</taxon>
        <taxon>Polyphaga</taxon>
        <taxon>Elateriformia</taxon>
        <taxon>Elateroidea</taxon>
        <taxon>Elateridae</taxon>
        <taxon>Agrypninae</taxon>
        <taxon>Pyrophorini</taxon>
        <taxon>Ignelater</taxon>
    </lineage>
</organism>
<proteinExistence type="predicted"/>
<dbReference type="EMBL" id="VTPC01090620">
    <property type="protein sequence ID" value="KAF2882386.1"/>
    <property type="molecule type" value="Genomic_DNA"/>
</dbReference>
<dbReference type="OrthoDB" id="6736142at2759"/>
<evidence type="ECO:0000313" key="2">
    <source>
        <dbReference type="EMBL" id="KAF2882386.1"/>
    </source>
</evidence>
<evidence type="ECO:0000313" key="3">
    <source>
        <dbReference type="Proteomes" id="UP000801492"/>
    </source>
</evidence>
<evidence type="ECO:0000256" key="1">
    <source>
        <dbReference type="SAM" id="MobiDB-lite"/>
    </source>
</evidence>